<protein>
    <submittedName>
        <fullName evidence="2">Uncharacterized protein</fullName>
    </submittedName>
</protein>
<accession>A0A9P4JF69</accession>
<feature type="region of interest" description="Disordered" evidence="1">
    <location>
        <begin position="1"/>
        <end position="86"/>
    </location>
</feature>
<dbReference type="AlphaFoldDB" id="A0A9P4JF69"/>
<evidence type="ECO:0000256" key="1">
    <source>
        <dbReference type="SAM" id="MobiDB-lite"/>
    </source>
</evidence>
<evidence type="ECO:0000313" key="3">
    <source>
        <dbReference type="Proteomes" id="UP000799439"/>
    </source>
</evidence>
<keyword evidence="3" id="KW-1185">Reference proteome</keyword>
<organism evidence="2 3">
    <name type="scientific">Myriangium duriaei CBS 260.36</name>
    <dbReference type="NCBI Taxonomy" id="1168546"/>
    <lineage>
        <taxon>Eukaryota</taxon>
        <taxon>Fungi</taxon>
        <taxon>Dikarya</taxon>
        <taxon>Ascomycota</taxon>
        <taxon>Pezizomycotina</taxon>
        <taxon>Dothideomycetes</taxon>
        <taxon>Dothideomycetidae</taxon>
        <taxon>Myriangiales</taxon>
        <taxon>Myriangiaceae</taxon>
        <taxon>Myriangium</taxon>
    </lineage>
</organism>
<dbReference type="Proteomes" id="UP000799439">
    <property type="component" value="Unassembled WGS sequence"/>
</dbReference>
<name>A0A9P4JF69_9PEZI</name>
<feature type="region of interest" description="Disordered" evidence="1">
    <location>
        <begin position="820"/>
        <end position="865"/>
    </location>
</feature>
<comment type="caution">
    <text evidence="2">The sequence shown here is derived from an EMBL/GenBank/DDBJ whole genome shotgun (WGS) entry which is preliminary data.</text>
</comment>
<feature type="compositionally biased region" description="Polar residues" evidence="1">
    <location>
        <begin position="38"/>
        <end position="50"/>
    </location>
</feature>
<evidence type="ECO:0000313" key="2">
    <source>
        <dbReference type="EMBL" id="KAF2157893.1"/>
    </source>
</evidence>
<reference evidence="2" key="1">
    <citation type="journal article" date="2020" name="Stud. Mycol.">
        <title>101 Dothideomycetes genomes: a test case for predicting lifestyles and emergence of pathogens.</title>
        <authorList>
            <person name="Haridas S."/>
            <person name="Albert R."/>
            <person name="Binder M."/>
            <person name="Bloem J."/>
            <person name="Labutti K."/>
            <person name="Salamov A."/>
            <person name="Andreopoulos B."/>
            <person name="Baker S."/>
            <person name="Barry K."/>
            <person name="Bills G."/>
            <person name="Bluhm B."/>
            <person name="Cannon C."/>
            <person name="Castanera R."/>
            <person name="Culley D."/>
            <person name="Daum C."/>
            <person name="Ezra D."/>
            <person name="Gonzalez J."/>
            <person name="Henrissat B."/>
            <person name="Kuo A."/>
            <person name="Liang C."/>
            <person name="Lipzen A."/>
            <person name="Lutzoni F."/>
            <person name="Magnuson J."/>
            <person name="Mondo S."/>
            <person name="Nolan M."/>
            <person name="Ohm R."/>
            <person name="Pangilinan J."/>
            <person name="Park H.-J."/>
            <person name="Ramirez L."/>
            <person name="Alfaro M."/>
            <person name="Sun H."/>
            <person name="Tritt A."/>
            <person name="Yoshinaga Y."/>
            <person name="Zwiers L.-H."/>
            <person name="Turgeon B."/>
            <person name="Goodwin S."/>
            <person name="Spatafora J."/>
            <person name="Crous P."/>
            <person name="Grigoriev I."/>
        </authorList>
    </citation>
    <scope>NUCLEOTIDE SEQUENCE</scope>
    <source>
        <strain evidence="2">CBS 260.36</strain>
    </source>
</reference>
<dbReference type="EMBL" id="ML996081">
    <property type="protein sequence ID" value="KAF2157893.1"/>
    <property type="molecule type" value="Genomic_DNA"/>
</dbReference>
<sequence length="865" mass="95628">MAGPIGAEWGTVLQPSSARSWSPTEETPPSPISSTETQWWSRSNKFSSFTAPPHSPAPWTGQTTSPTRTNQPQVDDSLTNCELNDEFPQPPAQLLSALVGSVDQLTLKIAHLEEALDAKNSKSEDNIGQRLLVDRSVIQHLFTGVEQRLESKSAQVQAMMCTFEKQVSATSSLVQQAVSDMQKGLEAERDQVDVVIRKLDESLEADRSQIQQAVDDVQKKMDADRAKVERIVDEMWTKLCAGRGRVEDMALETDGVPRTDRSQVSDTIAPLEKEAGAQNSQATDIANGSKWKMQPRDSQTSGVISKLTAELSSHGDQAKDVTNKLEKKLATSISQVHRAVDDIKKKLDASSNQLRGMDSIFEKKLSESKSQVLAVLGTAEQSLAEHSNQVKEVAASNRVLVAIIKEVVQSRMADVELEITKVSGQVKAMTEKCGRERDDAVTDQITQLNAQLKQMGSQLDSAIEACDSSSSKRVEDLHLRPVRQEGVDDILSAFKDAVGDIHGVGQSLKQIEKDAKNANIGASKVRKDLHLFRELFEGKIKTNDETVKDICTKIAVLKDALQAKTTSAQKDEIRTAESICTKIDELETGLRVKLASIERDTLDRKVLAALQTDVSEFLWNQAADQGIKQYNDEARILNFRAEQELDRVVPLQVLMQNDRTGSRGIPMLPSEALLPTNLRQIWLTLKHGPYRVALLTELHRLYKTTGWQKWGRNDTAEASFTSIPSAEHQSLLEAVTLEPEIALDELLRKLGMDVKTVKLNMRGLDQLRSDEVASAARSPFKRCLKRPAALKVMGFEKEEEHREETKMMLPAPPWAQPMAMPPPIVPPALIQPDDGGFKIRGNSAGRSSVRTDLSGSPVAKRARFE</sequence>
<feature type="compositionally biased region" description="Polar residues" evidence="1">
    <location>
        <begin position="60"/>
        <end position="82"/>
    </location>
</feature>
<proteinExistence type="predicted"/>
<feature type="compositionally biased region" description="Polar residues" evidence="1">
    <location>
        <begin position="844"/>
        <end position="854"/>
    </location>
</feature>
<gene>
    <name evidence="2" type="ORF">K461DRAFT_290162</name>
</gene>